<dbReference type="EMBL" id="MLFT02000010">
    <property type="protein sequence ID" value="PHT36599.1"/>
    <property type="molecule type" value="Genomic_DNA"/>
</dbReference>
<keyword evidence="2" id="KW-0325">Glycoprotein</keyword>
<evidence type="ECO:0000256" key="3">
    <source>
        <dbReference type="SAM" id="Phobius"/>
    </source>
</evidence>
<keyword evidence="6" id="KW-1185">Reference proteome</keyword>
<comment type="caution">
    <text evidence="5">The sequence shown here is derived from an EMBL/GenBank/DDBJ whole genome shotgun (WGS) entry which is preliminary data.</text>
</comment>
<evidence type="ECO:0000256" key="1">
    <source>
        <dbReference type="ARBA" id="ARBA00022729"/>
    </source>
</evidence>
<keyword evidence="3" id="KW-1133">Transmembrane helix</keyword>
<evidence type="ECO:0000259" key="4">
    <source>
        <dbReference type="Pfam" id="PF01453"/>
    </source>
</evidence>
<gene>
    <name evidence="5" type="ORF">CQW23_24299</name>
</gene>
<feature type="transmembrane region" description="Helical" evidence="3">
    <location>
        <begin position="87"/>
        <end position="106"/>
    </location>
</feature>
<feature type="domain" description="Bulb-type lectin" evidence="4">
    <location>
        <begin position="4"/>
        <end position="37"/>
    </location>
</feature>
<organism evidence="5 6">
    <name type="scientific">Capsicum baccatum</name>
    <name type="common">Peruvian pepper</name>
    <dbReference type="NCBI Taxonomy" id="33114"/>
    <lineage>
        <taxon>Eukaryota</taxon>
        <taxon>Viridiplantae</taxon>
        <taxon>Streptophyta</taxon>
        <taxon>Embryophyta</taxon>
        <taxon>Tracheophyta</taxon>
        <taxon>Spermatophyta</taxon>
        <taxon>Magnoliopsida</taxon>
        <taxon>eudicotyledons</taxon>
        <taxon>Gunneridae</taxon>
        <taxon>Pentapetalae</taxon>
        <taxon>asterids</taxon>
        <taxon>lamiids</taxon>
        <taxon>Solanales</taxon>
        <taxon>Solanaceae</taxon>
        <taxon>Solanoideae</taxon>
        <taxon>Capsiceae</taxon>
        <taxon>Capsicum</taxon>
    </lineage>
</organism>
<keyword evidence="1" id="KW-0732">Signal</keyword>
<keyword evidence="3" id="KW-0812">Transmembrane</keyword>
<evidence type="ECO:0000313" key="5">
    <source>
        <dbReference type="EMBL" id="PHT36599.1"/>
    </source>
</evidence>
<sequence>MSVSYASLLDIGNFILASSESSLLWQTFDHPSDTTLSWTSQNNFSRFSTSLHKSDVMGKLKGRLLFTSFKITRRDNVKNDAINLTQLLMVLEVVMLVVVMISRIVIETLRTTKGKNQASNITLRSFLVASGNSPEWLSPSGDFALGFHQIDGQKL</sequence>
<accession>A0A2G2VUD4</accession>
<dbReference type="Proteomes" id="UP000224567">
    <property type="component" value="Unassembled WGS sequence"/>
</dbReference>
<evidence type="ECO:0000256" key="2">
    <source>
        <dbReference type="ARBA" id="ARBA00023180"/>
    </source>
</evidence>
<evidence type="ECO:0000313" key="6">
    <source>
        <dbReference type="Proteomes" id="UP000224567"/>
    </source>
</evidence>
<protein>
    <recommendedName>
        <fullName evidence="4">Bulb-type lectin domain-containing protein</fullName>
    </recommendedName>
</protein>
<dbReference type="AlphaFoldDB" id="A0A2G2VUD4"/>
<keyword evidence="3" id="KW-0472">Membrane</keyword>
<reference evidence="6" key="2">
    <citation type="journal article" date="2017" name="J. Anim. Genet.">
        <title>Multiple reference genome sequences of hot pepper reveal the massive evolution of plant disease resistance genes by retroduplication.</title>
        <authorList>
            <person name="Kim S."/>
            <person name="Park J."/>
            <person name="Yeom S.-I."/>
            <person name="Kim Y.-M."/>
            <person name="Seo E."/>
            <person name="Kim K.-T."/>
            <person name="Kim M.-S."/>
            <person name="Lee J.M."/>
            <person name="Cheong K."/>
            <person name="Shin H.-S."/>
            <person name="Kim S.-B."/>
            <person name="Han K."/>
            <person name="Lee J."/>
            <person name="Park M."/>
            <person name="Lee H.-A."/>
            <person name="Lee H.-Y."/>
            <person name="Lee Y."/>
            <person name="Oh S."/>
            <person name="Lee J.H."/>
            <person name="Choi E."/>
            <person name="Choi E."/>
            <person name="Lee S.E."/>
            <person name="Jeon J."/>
            <person name="Kim H."/>
            <person name="Choi G."/>
            <person name="Song H."/>
            <person name="Lee J."/>
            <person name="Lee S.-C."/>
            <person name="Kwon J.-K."/>
            <person name="Lee H.-Y."/>
            <person name="Koo N."/>
            <person name="Hong Y."/>
            <person name="Kim R.W."/>
            <person name="Kang W.-H."/>
            <person name="Huh J.H."/>
            <person name="Kang B.-C."/>
            <person name="Yang T.-J."/>
            <person name="Lee Y.-H."/>
            <person name="Bennetzen J.L."/>
            <person name="Choi D."/>
        </authorList>
    </citation>
    <scope>NUCLEOTIDE SEQUENCE [LARGE SCALE GENOMIC DNA]</scope>
    <source>
        <strain evidence="6">cv. PBC81</strain>
    </source>
</reference>
<name>A0A2G2VUD4_CAPBA</name>
<reference evidence="5 6" key="1">
    <citation type="journal article" date="2017" name="Genome Biol.">
        <title>New reference genome sequences of hot pepper reveal the massive evolution of plant disease-resistance genes by retroduplication.</title>
        <authorList>
            <person name="Kim S."/>
            <person name="Park J."/>
            <person name="Yeom S.I."/>
            <person name="Kim Y.M."/>
            <person name="Seo E."/>
            <person name="Kim K.T."/>
            <person name="Kim M.S."/>
            <person name="Lee J.M."/>
            <person name="Cheong K."/>
            <person name="Shin H.S."/>
            <person name="Kim S.B."/>
            <person name="Han K."/>
            <person name="Lee J."/>
            <person name="Park M."/>
            <person name="Lee H.A."/>
            <person name="Lee H.Y."/>
            <person name="Lee Y."/>
            <person name="Oh S."/>
            <person name="Lee J.H."/>
            <person name="Choi E."/>
            <person name="Choi E."/>
            <person name="Lee S.E."/>
            <person name="Jeon J."/>
            <person name="Kim H."/>
            <person name="Choi G."/>
            <person name="Song H."/>
            <person name="Lee J."/>
            <person name="Lee S.C."/>
            <person name="Kwon J.K."/>
            <person name="Lee H.Y."/>
            <person name="Koo N."/>
            <person name="Hong Y."/>
            <person name="Kim R.W."/>
            <person name="Kang W.H."/>
            <person name="Huh J.H."/>
            <person name="Kang B.C."/>
            <person name="Yang T.J."/>
            <person name="Lee Y.H."/>
            <person name="Bennetzen J.L."/>
            <person name="Choi D."/>
        </authorList>
    </citation>
    <scope>NUCLEOTIDE SEQUENCE [LARGE SCALE GENOMIC DNA]</scope>
    <source>
        <strain evidence="6">cv. PBC81</strain>
    </source>
</reference>
<dbReference type="Pfam" id="PF01453">
    <property type="entry name" value="B_lectin"/>
    <property type="match status" value="1"/>
</dbReference>
<dbReference type="SUPFAM" id="SSF51110">
    <property type="entry name" value="alpha-D-mannose-specific plant lectins"/>
    <property type="match status" value="1"/>
</dbReference>
<dbReference type="OrthoDB" id="1936886at2759"/>
<proteinExistence type="predicted"/>
<dbReference type="InterPro" id="IPR036426">
    <property type="entry name" value="Bulb-type_lectin_dom_sf"/>
</dbReference>
<dbReference type="InterPro" id="IPR001480">
    <property type="entry name" value="Bulb-type_lectin_dom"/>
</dbReference>